<keyword evidence="8" id="KW-1133">Transmembrane helix</keyword>
<evidence type="ECO:0000256" key="6">
    <source>
        <dbReference type="ARBA" id="ARBA00022729"/>
    </source>
</evidence>
<reference evidence="13 14" key="1">
    <citation type="journal article" date="2013" name="BMC Genomics">
        <title>The miniature genome of a carnivorous plant Genlisea aurea contains a low number of genes and short non-coding sequences.</title>
        <authorList>
            <person name="Leushkin E.V."/>
            <person name="Sutormin R.A."/>
            <person name="Nabieva E.R."/>
            <person name="Penin A.A."/>
            <person name="Kondrashov A.S."/>
            <person name="Logacheva M.D."/>
        </authorList>
    </citation>
    <scope>NUCLEOTIDE SEQUENCE [LARGE SCALE GENOMIC DNA]</scope>
</reference>
<dbReference type="AlphaFoldDB" id="S8CAM9"/>
<keyword evidence="6 12" id="KW-0732">Signal</keyword>
<evidence type="ECO:0000256" key="10">
    <source>
        <dbReference type="ARBA" id="ARBA00023170"/>
    </source>
</evidence>
<accession>S8CAM9</accession>
<keyword evidence="14" id="KW-1185">Reference proteome</keyword>
<evidence type="ECO:0000256" key="7">
    <source>
        <dbReference type="ARBA" id="ARBA00022737"/>
    </source>
</evidence>
<dbReference type="PANTHER" id="PTHR27000">
    <property type="entry name" value="LEUCINE-RICH REPEAT RECEPTOR-LIKE PROTEIN KINASE FAMILY PROTEIN-RELATED"/>
    <property type="match status" value="1"/>
</dbReference>
<keyword evidence="3" id="KW-1003">Cell membrane</keyword>
<evidence type="ECO:0000256" key="9">
    <source>
        <dbReference type="ARBA" id="ARBA00023136"/>
    </source>
</evidence>
<comment type="subcellular location">
    <subcellularLocation>
        <location evidence="1">Cell membrane</location>
    </subcellularLocation>
    <subcellularLocation>
        <location evidence="2">Membrane</location>
        <topology evidence="2">Single-pass type I membrane protein</topology>
    </subcellularLocation>
</comment>
<sequence length="485" mass="52412">MKRLKGVSISSIATLCIIIVGWSGPCVVGEDEEISAPMKRTEKEALYSAIQGFVGKWWNGSDLYPDPCGWTPIQGVSCDLFNGFWYATDISIGPIHDNSLTCDKDVKFSSHLVALSHLRSLSFFNCFVSKEHPVTMPINEWEAMAGSLESLEFRSNPGLVGGIPVSFRGFKRLQSLVLMENGLTGEVPQSLGNLTDLKRLSLAGNSFTGGIPASLGGLKQLLILDMSRNSLSGELPASLGILISLLKLDLSSNQLTGSIPEGIGNLKNVTLLDMSNNGLTGGLPESITELIALQELSLSNNPIGGEITNLQWSNLRSITALGLSNTSLSGRIPENIAEIKSLRFLGLNDNTLTGVIPQKLGDLPNISAIYIQGNNLTGELRFPESFYGRLGQRFRAWGNPNLCFSPDSIQAPSNAPSGVKQCARQGIIKYETRIGNSSKHDDHQSSSASSLSLLPPAPGFLFLVVQMYLLDLNIRGPVSIYWARF</sequence>
<dbReference type="EMBL" id="AUSU01005129">
    <property type="protein sequence ID" value="EPS63969.1"/>
    <property type="molecule type" value="Genomic_DNA"/>
</dbReference>
<keyword evidence="11" id="KW-0325">Glycoprotein</keyword>
<evidence type="ECO:0000256" key="12">
    <source>
        <dbReference type="SAM" id="SignalP"/>
    </source>
</evidence>
<dbReference type="FunFam" id="3.80.10.10:FF:000299">
    <property type="entry name" value="Piriformospora indica-insensitive protein 2"/>
    <property type="match status" value="1"/>
</dbReference>
<dbReference type="OrthoDB" id="676979at2759"/>
<name>S8CAM9_9LAMI</name>
<dbReference type="Gene3D" id="3.80.10.10">
    <property type="entry name" value="Ribonuclease Inhibitor"/>
    <property type="match status" value="3"/>
</dbReference>
<comment type="caution">
    <text evidence="13">The sequence shown here is derived from an EMBL/GenBank/DDBJ whole genome shotgun (WGS) entry which is preliminary data.</text>
</comment>
<feature type="chain" id="PRO_5004549483" description="Leucine-rich repeat-containing N-terminal plant-type domain-containing protein" evidence="12">
    <location>
        <begin position="30"/>
        <end position="485"/>
    </location>
</feature>
<evidence type="ECO:0000256" key="11">
    <source>
        <dbReference type="ARBA" id="ARBA00023180"/>
    </source>
</evidence>
<dbReference type="PANTHER" id="PTHR27000:SF768">
    <property type="entry name" value="PIRIFORMOSPORA INDICA-INSENSITIVE PROTEIN 2-LIKE ISOFORM X1"/>
    <property type="match status" value="1"/>
</dbReference>
<dbReference type="GO" id="GO:0005886">
    <property type="term" value="C:plasma membrane"/>
    <property type="evidence" value="ECO:0007669"/>
    <property type="project" value="UniProtKB-SubCell"/>
</dbReference>
<dbReference type="InterPro" id="IPR001611">
    <property type="entry name" value="Leu-rich_rpt"/>
</dbReference>
<dbReference type="GO" id="GO:0051707">
    <property type="term" value="P:response to other organism"/>
    <property type="evidence" value="ECO:0007669"/>
    <property type="project" value="UniProtKB-ARBA"/>
</dbReference>
<keyword evidence="5" id="KW-0812">Transmembrane</keyword>
<dbReference type="PRINTS" id="PR00019">
    <property type="entry name" value="LEURICHRPT"/>
</dbReference>
<dbReference type="Pfam" id="PF13855">
    <property type="entry name" value="LRR_8"/>
    <property type="match status" value="2"/>
</dbReference>
<keyword evidence="7" id="KW-0677">Repeat</keyword>
<evidence type="ECO:0000256" key="3">
    <source>
        <dbReference type="ARBA" id="ARBA00022475"/>
    </source>
</evidence>
<evidence type="ECO:0008006" key="15">
    <source>
        <dbReference type="Google" id="ProtNLM"/>
    </source>
</evidence>
<evidence type="ECO:0000313" key="13">
    <source>
        <dbReference type="EMBL" id="EPS63969.1"/>
    </source>
</evidence>
<dbReference type="SUPFAM" id="SSF52058">
    <property type="entry name" value="L domain-like"/>
    <property type="match status" value="1"/>
</dbReference>
<gene>
    <name evidence="13" type="ORF">M569_10811</name>
</gene>
<protein>
    <recommendedName>
        <fullName evidence="15">Leucine-rich repeat-containing N-terminal plant-type domain-containing protein</fullName>
    </recommendedName>
</protein>
<evidence type="ECO:0000313" key="14">
    <source>
        <dbReference type="Proteomes" id="UP000015453"/>
    </source>
</evidence>
<keyword evidence="9" id="KW-0472">Membrane</keyword>
<dbReference type="InterPro" id="IPR032675">
    <property type="entry name" value="LRR_dom_sf"/>
</dbReference>
<keyword evidence="4" id="KW-0433">Leucine-rich repeat</keyword>
<evidence type="ECO:0000256" key="1">
    <source>
        <dbReference type="ARBA" id="ARBA00004236"/>
    </source>
</evidence>
<evidence type="ECO:0000256" key="5">
    <source>
        <dbReference type="ARBA" id="ARBA00022692"/>
    </source>
</evidence>
<evidence type="ECO:0000256" key="8">
    <source>
        <dbReference type="ARBA" id="ARBA00022989"/>
    </source>
</evidence>
<feature type="signal peptide" evidence="12">
    <location>
        <begin position="1"/>
        <end position="29"/>
    </location>
</feature>
<dbReference type="Proteomes" id="UP000015453">
    <property type="component" value="Unassembled WGS sequence"/>
</dbReference>
<organism evidence="13 14">
    <name type="scientific">Genlisea aurea</name>
    <dbReference type="NCBI Taxonomy" id="192259"/>
    <lineage>
        <taxon>Eukaryota</taxon>
        <taxon>Viridiplantae</taxon>
        <taxon>Streptophyta</taxon>
        <taxon>Embryophyta</taxon>
        <taxon>Tracheophyta</taxon>
        <taxon>Spermatophyta</taxon>
        <taxon>Magnoliopsida</taxon>
        <taxon>eudicotyledons</taxon>
        <taxon>Gunneridae</taxon>
        <taxon>Pentapetalae</taxon>
        <taxon>asterids</taxon>
        <taxon>lamiids</taxon>
        <taxon>Lamiales</taxon>
        <taxon>Lentibulariaceae</taxon>
        <taxon>Genlisea</taxon>
    </lineage>
</organism>
<dbReference type="FunFam" id="3.80.10.10:FF:000269">
    <property type="entry name" value="Piriformospora indica-insensitive protein 2"/>
    <property type="match status" value="1"/>
</dbReference>
<evidence type="ECO:0000256" key="2">
    <source>
        <dbReference type="ARBA" id="ARBA00004479"/>
    </source>
</evidence>
<proteinExistence type="predicted"/>
<evidence type="ECO:0000256" key="4">
    <source>
        <dbReference type="ARBA" id="ARBA00022614"/>
    </source>
</evidence>
<keyword evidence="10" id="KW-0675">Receptor</keyword>